<gene>
    <name evidence="2" type="ORF">PK35_05970</name>
</gene>
<proteinExistence type="predicted"/>
<feature type="transmembrane region" description="Helical" evidence="1">
    <location>
        <begin position="332"/>
        <end position="349"/>
    </location>
</feature>
<dbReference type="Proteomes" id="UP000032361">
    <property type="component" value="Unassembled WGS sequence"/>
</dbReference>
<keyword evidence="1" id="KW-0472">Membrane</keyword>
<sequence length="461" mass="52720">MKQILEKYFQSTNIIIVLSSIVVLPFILISVFNNPSADDFCYSNYGRDLGYFGLQKEAYFGWSGRYLPTLILGIPNLISGSFVVYKLVPVLLLVALFISVYHLSSSIFSTISKKNKALLAVLVTALYLLQMPSPTQGFYWLAGAVTYQLSIILALFMFSYIILYVNTKNIKFIVVAILLSILVIGTNEITLVLVNLIYGFTCAYLLFINRKLDKGLWLLFAVILACSAFVLLSPGSASRATSYPGNQQFMYSLFKTIKATKRHLGDWLPSIVVLLLLFFDFFSKTAQKIKTPRVFKVKLVFPVLIVFSFLILGVFPVYYSLKWVPFRVVNEVYFFFLLGVFYLAFVLFFKLKEKKKTFVELSKWTRIGLWVLVCFRLGGDNNVRVAYSDLISGKANAYNKALNTRYTIIKNTKDDKVIIPKLDVFPETIFFEDIKPNSKHWINSCYNAYFNKAEITYKPIK</sequence>
<organism evidence="2 3">
    <name type="scientific">Neotamlana nanhaiensis</name>
    <dbReference type="NCBI Taxonomy" id="1382798"/>
    <lineage>
        <taxon>Bacteria</taxon>
        <taxon>Pseudomonadati</taxon>
        <taxon>Bacteroidota</taxon>
        <taxon>Flavobacteriia</taxon>
        <taxon>Flavobacteriales</taxon>
        <taxon>Flavobacteriaceae</taxon>
        <taxon>Neotamlana</taxon>
    </lineage>
</organism>
<accession>A0A0D7W6G7</accession>
<dbReference type="OrthoDB" id="1081881at2"/>
<feature type="transmembrane region" description="Helical" evidence="1">
    <location>
        <begin position="115"/>
        <end position="132"/>
    </location>
</feature>
<dbReference type="STRING" id="1382798.PK35_05970"/>
<evidence type="ECO:0000313" key="3">
    <source>
        <dbReference type="Proteomes" id="UP000032361"/>
    </source>
</evidence>
<dbReference type="Pfam" id="PF19528">
    <property type="entry name" value="DUF6056"/>
    <property type="match status" value="1"/>
</dbReference>
<keyword evidence="1" id="KW-0812">Transmembrane</keyword>
<feature type="transmembrane region" description="Helical" evidence="1">
    <location>
        <begin position="12"/>
        <end position="32"/>
    </location>
</feature>
<evidence type="ECO:0000256" key="1">
    <source>
        <dbReference type="SAM" id="Phobius"/>
    </source>
</evidence>
<reference evidence="2 3" key="1">
    <citation type="journal article" date="2015" name="Antonie Van Leeuwenhoek">
        <title>Tamlana nanhaiensis sp. nov., isolated from surface seawater collected from the South China Sea.</title>
        <authorList>
            <person name="Liu X."/>
            <person name="Lai Q."/>
            <person name="Du Y."/>
            <person name="Li G."/>
            <person name="Sun F."/>
            <person name="Shao Z."/>
        </authorList>
    </citation>
    <scope>NUCLEOTIDE SEQUENCE [LARGE SCALE GENOMIC DNA]</scope>
    <source>
        <strain evidence="2 3">FHC16</strain>
    </source>
</reference>
<feature type="transmembrane region" description="Helical" evidence="1">
    <location>
        <begin position="192"/>
        <end position="208"/>
    </location>
</feature>
<comment type="caution">
    <text evidence="2">The sequence shown here is derived from an EMBL/GenBank/DDBJ whole genome shotgun (WGS) entry which is preliminary data.</text>
</comment>
<evidence type="ECO:0000313" key="2">
    <source>
        <dbReference type="EMBL" id="KJD33402.1"/>
    </source>
</evidence>
<dbReference type="PATRIC" id="fig|1382798.3.peg.2514"/>
<dbReference type="RefSeq" id="WP_044625792.1">
    <property type="nucleotide sequence ID" value="NZ_JTDV01000003.1"/>
</dbReference>
<feature type="transmembrane region" description="Helical" evidence="1">
    <location>
        <begin position="82"/>
        <end position="103"/>
    </location>
</feature>
<name>A0A0D7W6G7_9FLAO</name>
<feature type="transmembrane region" description="Helical" evidence="1">
    <location>
        <begin position="267"/>
        <end position="287"/>
    </location>
</feature>
<dbReference type="EMBL" id="JTDV01000003">
    <property type="protein sequence ID" value="KJD33402.1"/>
    <property type="molecule type" value="Genomic_DNA"/>
</dbReference>
<keyword evidence="1" id="KW-1133">Transmembrane helix</keyword>
<feature type="transmembrane region" description="Helical" evidence="1">
    <location>
        <begin position="170"/>
        <end position="186"/>
    </location>
</feature>
<evidence type="ECO:0008006" key="4">
    <source>
        <dbReference type="Google" id="ProtNLM"/>
    </source>
</evidence>
<feature type="transmembrane region" description="Helical" evidence="1">
    <location>
        <begin position="138"/>
        <end position="163"/>
    </location>
</feature>
<feature type="transmembrane region" description="Helical" evidence="1">
    <location>
        <begin position="299"/>
        <end position="320"/>
    </location>
</feature>
<protein>
    <recommendedName>
        <fullName evidence="4">Glycosyltransferase RgtA/B/C/D-like domain-containing protein</fullName>
    </recommendedName>
</protein>
<dbReference type="AlphaFoldDB" id="A0A0D7W6G7"/>
<keyword evidence="3" id="KW-1185">Reference proteome</keyword>
<feature type="transmembrane region" description="Helical" evidence="1">
    <location>
        <begin position="215"/>
        <end position="233"/>
    </location>
</feature>
<dbReference type="InterPro" id="IPR045691">
    <property type="entry name" value="DUF6056"/>
</dbReference>